<keyword evidence="16" id="KW-0464">Manganese</keyword>
<keyword evidence="11" id="KW-0256">Endoplasmic reticulum</keyword>
<dbReference type="GO" id="GO:0046872">
    <property type="term" value="F:metal ion binding"/>
    <property type="evidence" value="ECO:0007669"/>
    <property type="project" value="UniProtKB-KW"/>
</dbReference>
<evidence type="ECO:0000256" key="16">
    <source>
        <dbReference type="ARBA" id="ARBA00023211"/>
    </source>
</evidence>
<dbReference type="Pfam" id="PF02516">
    <property type="entry name" value="STT3"/>
    <property type="match status" value="1"/>
</dbReference>
<evidence type="ECO:0000259" key="21">
    <source>
        <dbReference type="Pfam" id="PF02516"/>
    </source>
</evidence>
<evidence type="ECO:0000256" key="4">
    <source>
        <dbReference type="ARBA" id="ARBA00004922"/>
    </source>
</evidence>
<evidence type="ECO:0000256" key="12">
    <source>
        <dbReference type="ARBA" id="ARBA00022842"/>
    </source>
</evidence>
<keyword evidence="15" id="KW-0325">Glycoprotein</keyword>
<sequence length="795" mass="87903">MDTRAGLLAAGMIAIVPGYISRSVAGSYDNEGIAIFCMIFTFYLWVKSVKTGSVIWASACSLAYFYMVSSWGGYVFLINIIPIHVLILILTGRFSHRIYVAYSTLYTLGTILSMQISFVGFLPVISSEHMGALGVFGICQLVAFYDFLKGKMLPETFNRLLRLVGLLLGLLFGVALSMLVLSGKIAPWTGRFYSLLDPTYAKNHIPIIASVSEHQPTAWSCYYFDLQLLAVMFPGELFHPVCGCNFSIVVGLYYLFKKPTNEGIFIITYGITSLYFSGVMVRLILVLAPVMCIVGAIGISGILKSFIVNLEDSDSTSQTKTMKHTSSSGSGLTSTHKISKSLQDTSYPFKHEIATFMVFLVAVLLVLFSKHCIWATSNSYSHPSIVLETTGHHGERFILDDYRAAYYWLRQNTKPDARVMSWWDYGYQITAIANRTVLVDNNTWNNTHIGRVGQAMASSEEESYEIMQELDVDYVLVIFGGLLGYSSDDINKFIWMIRIAGSTEKGRHVSEHNYYSATGDLRIDSEATPTLANSLLYKLSYYRFWETQVDRSPSVRTDVSVRPASVLQVTCARYPAPASSDILESIFKSRRPNNLTVFSIRTLKQVGQQAALAFTLDSLGTDGCCVSETRIQDASAAVELTAPSLSTGDSEAVVAGCAGGQILLRQASKSATDDLPLVVVDTAPQPRWRSGNADLGFCVLCDRPTTTSDHWFQRIACHTRHIVATVNLAHCVVVLFRPVPKPRAHPENAGVCLLPGPQRGRLMMLTWTEAESQHSVFRNPVCVRVFGSTEEQLGS</sequence>
<feature type="transmembrane region" description="Helical" evidence="20">
    <location>
        <begin position="28"/>
        <end position="46"/>
    </location>
</feature>
<comment type="subunit">
    <text evidence="19">Component of the oligosaccharyltransferase (OST) complex. There are 2 OST complexes, OST-A and OST-B, which contain STT3A or STT3B as catalytic subunit, respectively. OST-A and OST-B contain common core subunits RPN1, RPN2, OST48, OST4, DAD1 and TMEM258, and OST-A contains DC2/OSTC and KRTCAP2/KCP2 specific accessory subunits. OST-A complex assembly occurs through the formation of 3 subcomplexes. Subcomplex 1 contains RPN1 and TMEM258, subcomplex 2 contains the OST-A-specific subunits STT3A, DC2/OSTC, and KCP2 as well as the core subunit OST4, and subcomplex 3 contains RPN2, DAD1, and OST48. The OST-A complex can form stable complexes with the Sec61 complex or with both the Sec61 and TRAP complexes.</text>
</comment>
<keyword evidence="13 20" id="KW-1133">Transmembrane helix</keyword>
<organism evidence="23 24">
    <name type="scientific">Opisthorchis viverrini</name>
    <name type="common">Southeast Asian liver fluke</name>
    <dbReference type="NCBI Taxonomy" id="6198"/>
    <lineage>
        <taxon>Eukaryota</taxon>
        <taxon>Metazoa</taxon>
        <taxon>Spiralia</taxon>
        <taxon>Lophotrochozoa</taxon>
        <taxon>Platyhelminthes</taxon>
        <taxon>Trematoda</taxon>
        <taxon>Digenea</taxon>
        <taxon>Opisthorchiida</taxon>
        <taxon>Opisthorchiata</taxon>
        <taxon>Opisthorchiidae</taxon>
        <taxon>Opisthorchis</taxon>
    </lineage>
</organism>
<comment type="subcellular location">
    <subcellularLocation>
        <location evidence="3">Endoplasmic reticulum membrane</location>
        <topology evidence="3">Multi-pass membrane protein</topology>
    </subcellularLocation>
</comment>
<dbReference type="GO" id="GO:0043687">
    <property type="term" value="P:post-translational protein modification"/>
    <property type="evidence" value="ECO:0007669"/>
    <property type="project" value="TreeGrafter"/>
</dbReference>
<evidence type="ECO:0000256" key="8">
    <source>
        <dbReference type="ARBA" id="ARBA00022679"/>
    </source>
</evidence>
<keyword evidence="24" id="KW-1185">Reference proteome</keyword>
<evidence type="ECO:0000256" key="15">
    <source>
        <dbReference type="ARBA" id="ARBA00023180"/>
    </source>
</evidence>
<evidence type="ECO:0000259" key="22">
    <source>
        <dbReference type="Pfam" id="PF21436"/>
    </source>
</evidence>
<feature type="non-terminal residue" evidence="23">
    <location>
        <position position="795"/>
    </location>
</feature>
<dbReference type="PANTHER" id="PTHR13872">
    <property type="entry name" value="DOLICHYL-DIPHOSPHOOLIGOSACCHARIDE--PROTEIN GLYCOSYLTRANSFERASE SUBUNIT"/>
    <property type="match status" value="1"/>
</dbReference>
<dbReference type="UniPathway" id="UPA00378"/>
<feature type="transmembrane region" description="Helical" evidence="20">
    <location>
        <begin position="74"/>
        <end position="92"/>
    </location>
</feature>
<dbReference type="EMBL" id="KL596734">
    <property type="protein sequence ID" value="KER26982.1"/>
    <property type="molecule type" value="Genomic_DNA"/>
</dbReference>
<keyword evidence="14 20" id="KW-0472">Membrane</keyword>
<feature type="domain" description="STT3/PglB/AglB core" evidence="22">
    <location>
        <begin position="418"/>
        <end position="475"/>
    </location>
</feature>
<dbReference type="GeneID" id="20328064"/>
<comment type="similarity">
    <text evidence="5">Belongs to the STT3 family.</text>
</comment>
<evidence type="ECO:0000256" key="11">
    <source>
        <dbReference type="ARBA" id="ARBA00022824"/>
    </source>
</evidence>
<evidence type="ECO:0000256" key="20">
    <source>
        <dbReference type="SAM" id="Phobius"/>
    </source>
</evidence>
<dbReference type="GO" id="GO:0005789">
    <property type="term" value="C:endoplasmic reticulum membrane"/>
    <property type="evidence" value="ECO:0007669"/>
    <property type="project" value="UniProtKB-SubCell"/>
</dbReference>
<feature type="transmembrane region" description="Helical" evidence="20">
    <location>
        <begin position="353"/>
        <end position="369"/>
    </location>
</feature>
<feature type="transmembrane region" description="Helical" evidence="20">
    <location>
        <begin position="263"/>
        <end position="281"/>
    </location>
</feature>
<keyword evidence="9 20" id="KW-0812">Transmembrane</keyword>
<name>A0A074ZMJ2_OPIVI</name>
<feature type="transmembrane region" description="Helical" evidence="20">
    <location>
        <begin position="104"/>
        <end position="125"/>
    </location>
</feature>
<dbReference type="Proteomes" id="UP000054324">
    <property type="component" value="Unassembled WGS sequence"/>
</dbReference>
<comment type="pathway">
    <text evidence="4">Protein modification; protein glycosylation.</text>
</comment>
<keyword evidence="10" id="KW-0479">Metal-binding</keyword>
<dbReference type="CTD" id="20328064"/>
<dbReference type="RefSeq" id="XP_009169297.1">
    <property type="nucleotide sequence ID" value="XM_009171033.1"/>
</dbReference>
<comment type="cofactor">
    <cofactor evidence="1">
        <name>Mn(2+)</name>
        <dbReference type="ChEBI" id="CHEBI:29035"/>
    </cofactor>
</comment>
<protein>
    <recommendedName>
        <fullName evidence="17">Dolichyl-diphosphooligosaccharide--protein glycosyltransferase subunit STT3A</fullName>
        <ecNumber evidence="6">2.4.99.18</ecNumber>
    </recommendedName>
</protein>
<dbReference type="OrthoDB" id="10261066at2759"/>
<dbReference type="InterPro" id="IPR048999">
    <property type="entry name" value="STT3-PglB_core"/>
</dbReference>
<evidence type="ECO:0000313" key="24">
    <source>
        <dbReference type="Proteomes" id="UP000054324"/>
    </source>
</evidence>
<comment type="cofactor">
    <cofactor evidence="2">
        <name>Mg(2+)</name>
        <dbReference type="ChEBI" id="CHEBI:18420"/>
    </cofactor>
</comment>
<evidence type="ECO:0000256" key="9">
    <source>
        <dbReference type="ARBA" id="ARBA00022692"/>
    </source>
</evidence>
<dbReference type="Pfam" id="PF21436">
    <property type="entry name" value="STT3-PglB_core"/>
    <property type="match status" value="1"/>
</dbReference>
<evidence type="ECO:0000256" key="7">
    <source>
        <dbReference type="ARBA" id="ARBA00022676"/>
    </source>
</evidence>
<dbReference type="STRING" id="6198.A0A074ZMJ2"/>
<feature type="domain" description="Oligosaccharyl transferase STT3 N-terminal" evidence="21">
    <location>
        <begin position="2"/>
        <end position="294"/>
    </location>
</feature>
<dbReference type="GO" id="GO:0018279">
    <property type="term" value="P:protein N-linked glycosylation via asparagine"/>
    <property type="evidence" value="ECO:0007669"/>
    <property type="project" value="TreeGrafter"/>
</dbReference>
<evidence type="ECO:0000256" key="2">
    <source>
        <dbReference type="ARBA" id="ARBA00001946"/>
    </source>
</evidence>
<dbReference type="InterPro" id="IPR048307">
    <property type="entry name" value="STT3_N"/>
</dbReference>
<dbReference type="PANTHER" id="PTHR13872:SF43">
    <property type="entry name" value="DOLICHYL-DIPHOSPHOOLIGOSACCHARIDE--PROTEIN GLYCOSYLTRANSFERASE SUBUNIT STT3A"/>
    <property type="match status" value="1"/>
</dbReference>
<feature type="transmembrane region" description="Helical" evidence="20">
    <location>
        <begin position="160"/>
        <end position="181"/>
    </location>
</feature>
<accession>A0A074ZMJ2</accession>
<dbReference type="AlphaFoldDB" id="A0A074ZMJ2"/>
<feature type="transmembrane region" description="Helical" evidence="20">
    <location>
        <begin position="131"/>
        <end position="148"/>
    </location>
</feature>
<comment type="catalytic activity">
    <reaction evidence="18">
        <text>a di-trans,poly-cis-dolichyl diphosphooligosaccharide + L-asparaginyl-[protein] = N(4)-(oligosaccharide-(1-&gt;4)-N-acetyl-beta-D-glucosaminyl-(1-&gt;4)-N-acetyl-beta-D-glucosaminyl)-L-asparaginyl-[protein] + a di-trans,poly-cis-dolichyl diphosphate + H(+)</text>
        <dbReference type="Rhea" id="RHEA:22980"/>
        <dbReference type="Rhea" id="RHEA-COMP:12804"/>
        <dbReference type="Rhea" id="RHEA-COMP:12805"/>
        <dbReference type="Rhea" id="RHEA-COMP:19506"/>
        <dbReference type="Rhea" id="RHEA-COMP:19509"/>
        <dbReference type="ChEBI" id="CHEBI:15378"/>
        <dbReference type="ChEBI" id="CHEBI:50347"/>
        <dbReference type="ChEBI" id="CHEBI:57497"/>
        <dbReference type="ChEBI" id="CHEBI:57570"/>
        <dbReference type="ChEBI" id="CHEBI:132529"/>
        <dbReference type="EC" id="2.4.99.18"/>
    </reaction>
</comment>
<dbReference type="KEGG" id="ovi:T265_13897"/>
<feature type="transmembrane region" description="Helical" evidence="20">
    <location>
        <begin position="287"/>
        <end position="310"/>
    </location>
</feature>
<evidence type="ECO:0000256" key="19">
    <source>
        <dbReference type="ARBA" id="ARBA00062993"/>
    </source>
</evidence>
<keyword evidence="12" id="KW-0460">Magnesium</keyword>
<reference evidence="23 24" key="1">
    <citation type="submission" date="2013-11" db="EMBL/GenBank/DDBJ databases">
        <title>Opisthorchis viverrini - life in the bile duct.</title>
        <authorList>
            <person name="Young N.D."/>
            <person name="Nagarajan N."/>
            <person name="Lin S.J."/>
            <person name="Korhonen P.K."/>
            <person name="Jex A.R."/>
            <person name="Hall R.S."/>
            <person name="Safavi-Hemami H."/>
            <person name="Kaewkong W."/>
            <person name="Bertrand D."/>
            <person name="Gao S."/>
            <person name="Seet Q."/>
            <person name="Wongkham S."/>
            <person name="Teh B.T."/>
            <person name="Wongkham C."/>
            <person name="Intapan P.M."/>
            <person name="Maleewong W."/>
            <person name="Yang X."/>
            <person name="Hu M."/>
            <person name="Wang Z."/>
            <person name="Hofmann A."/>
            <person name="Sternberg P.W."/>
            <person name="Tan P."/>
            <person name="Wang J."/>
            <person name="Gasser R.B."/>
        </authorList>
    </citation>
    <scope>NUCLEOTIDE SEQUENCE [LARGE SCALE GENOMIC DNA]</scope>
</reference>
<feature type="transmembrane region" description="Helical" evidence="20">
    <location>
        <begin position="237"/>
        <end position="256"/>
    </location>
</feature>
<dbReference type="EC" id="2.4.99.18" evidence="6"/>
<evidence type="ECO:0000256" key="6">
    <source>
        <dbReference type="ARBA" id="ARBA00012605"/>
    </source>
</evidence>
<evidence type="ECO:0000256" key="18">
    <source>
        <dbReference type="ARBA" id="ARBA00048829"/>
    </source>
</evidence>
<evidence type="ECO:0000256" key="1">
    <source>
        <dbReference type="ARBA" id="ARBA00001936"/>
    </source>
</evidence>
<dbReference type="GO" id="GO:0004579">
    <property type="term" value="F:dolichyl-diphosphooligosaccharide-protein glycotransferase activity"/>
    <property type="evidence" value="ECO:0007669"/>
    <property type="project" value="UniProtKB-EC"/>
</dbReference>
<evidence type="ECO:0000256" key="5">
    <source>
        <dbReference type="ARBA" id="ARBA00010810"/>
    </source>
</evidence>
<evidence type="ECO:0000256" key="13">
    <source>
        <dbReference type="ARBA" id="ARBA00022989"/>
    </source>
</evidence>
<proteinExistence type="inferred from homology"/>
<keyword evidence="8" id="KW-0808">Transferase</keyword>
<keyword evidence="7" id="KW-0328">Glycosyltransferase</keyword>
<dbReference type="Gene3D" id="3.40.50.12610">
    <property type="match status" value="1"/>
</dbReference>
<gene>
    <name evidence="23" type="ORF">T265_13897</name>
</gene>
<dbReference type="InterPro" id="IPR003674">
    <property type="entry name" value="Oligo_trans_STT3"/>
</dbReference>
<evidence type="ECO:0000313" key="23">
    <source>
        <dbReference type="EMBL" id="KER26982.1"/>
    </source>
</evidence>
<evidence type="ECO:0000256" key="10">
    <source>
        <dbReference type="ARBA" id="ARBA00022723"/>
    </source>
</evidence>
<evidence type="ECO:0000256" key="17">
    <source>
        <dbReference type="ARBA" id="ARBA00040922"/>
    </source>
</evidence>
<evidence type="ECO:0000256" key="14">
    <source>
        <dbReference type="ARBA" id="ARBA00023136"/>
    </source>
</evidence>
<evidence type="ECO:0000256" key="3">
    <source>
        <dbReference type="ARBA" id="ARBA00004477"/>
    </source>
</evidence>